<evidence type="ECO:0000256" key="6">
    <source>
        <dbReference type="SAM" id="Phobius"/>
    </source>
</evidence>
<dbReference type="Pfam" id="PF09678">
    <property type="entry name" value="Caa3_CtaG"/>
    <property type="match status" value="1"/>
</dbReference>
<proteinExistence type="predicted"/>
<evidence type="ECO:0000256" key="5">
    <source>
        <dbReference type="ARBA" id="ARBA00023136"/>
    </source>
</evidence>
<evidence type="ECO:0000256" key="2">
    <source>
        <dbReference type="ARBA" id="ARBA00022475"/>
    </source>
</evidence>
<dbReference type="RefSeq" id="WP_127026922.1">
    <property type="nucleotide sequence ID" value="NZ_RYFG02000084.1"/>
</dbReference>
<keyword evidence="2" id="KW-1003">Cell membrane</keyword>
<feature type="transmembrane region" description="Helical" evidence="6">
    <location>
        <begin position="125"/>
        <end position="146"/>
    </location>
</feature>
<protein>
    <recommendedName>
        <fullName evidence="9">Cytochrome c oxidase assembly protein</fullName>
    </recommendedName>
</protein>
<feature type="transmembrane region" description="Helical" evidence="6">
    <location>
        <begin position="59"/>
        <end position="79"/>
    </location>
</feature>
<reference evidence="7 8" key="1">
    <citation type="journal article" date="2019" name="Antonie Van Leeuwenhoek">
        <title>Description of 'Ca. Methylobacter oryzae' KRF1, a novel species from the environmentally important Methylobacter clade 2.</title>
        <authorList>
            <person name="Khatri K."/>
            <person name="Mohite J.A."/>
            <person name="Pandit P.S."/>
            <person name="Bahulikar R."/>
            <person name="Rahalkar M.C."/>
        </authorList>
    </citation>
    <scope>NUCLEOTIDE SEQUENCE [LARGE SCALE GENOMIC DNA]</scope>
    <source>
        <strain evidence="7 8">KRF1</strain>
    </source>
</reference>
<evidence type="ECO:0000313" key="7">
    <source>
        <dbReference type="EMBL" id="TRW96135.1"/>
    </source>
</evidence>
<keyword evidence="5 6" id="KW-0472">Membrane</keyword>
<keyword evidence="8" id="KW-1185">Reference proteome</keyword>
<evidence type="ECO:0008006" key="9">
    <source>
        <dbReference type="Google" id="ProtNLM"/>
    </source>
</evidence>
<evidence type="ECO:0000256" key="4">
    <source>
        <dbReference type="ARBA" id="ARBA00022989"/>
    </source>
</evidence>
<comment type="subcellular location">
    <subcellularLocation>
        <location evidence="1">Cell membrane</location>
        <topology evidence="1">Multi-pass membrane protein</topology>
    </subcellularLocation>
</comment>
<keyword evidence="4 6" id="KW-1133">Transmembrane helix</keyword>
<accession>A0ABY3CB79</accession>
<feature type="transmembrane region" description="Helical" evidence="6">
    <location>
        <begin position="91"/>
        <end position="113"/>
    </location>
</feature>
<dbReference type="InterPro" id="IPR019108">
    <property type="entry name" value="Caa3_assmbl_CtaG-rel"/>
</dbReference>
<sequence>MQANLLKSFALTVLALLTFCYVEMAGAFSRHMIIHMALMTAAAPILALKLRYLSSQQSASVSTLVAAIILQLALLFAWHSPPGIRLAMAGGHGGALLMQASLLFSALWFWLTIFSQTGEHLWRSVIALLLTGKLFCLIAVLLVFAPRVLYGLGAANIPIELADQQLAGLLMVTVCPLTYVLAAIVLICRWFQALCDSQDSMVAMESSSWQNR</sequence>
<evidence type="ECO:0000256" key="1">
    <source>
        <dbReference type="ARBA" id="ARBA00004651"/>
    </source>
</evidence>
<keyword evidence="3 6" id="KW-0812">Transmembrane</keyword>
<gene>
    <name evidence="7" type="ORF">EKO24_008965</name>
</gene>
<organism evidence="7 8">
    <name type="scientific">Candidatus Methylobacter oryzae</name>
    <dbReference type="NCBI Taxonomy" id="2497749"/>
    <lineage>
        <taxon>Bacteria</taxon>
        <taxon>Pseudomonadati</taxon>
        <taxon>Pseudomonadota</taxon>
        <taxon>Gammaproteobacteria</taxon>
        <taxon>Methylococcales</taxon>
        <taxon>Methylococcaceae</taxon>
        <taxon>Methylobacter</taxon>
    </lineage>
</organism>
<feature type="transmembrane region" description="Helical" evidence="6">
    <location>
        <begin position="34"/>
        <end position="52"/>
    </location>
</feature>
<evidence type="ECO:0000256" key="3">
    <source>
        <dbReference type="ARBA" id="ARBA00022692"/>
    </source>
</evidence>
<feature type="transmembrane region" description="Helical" evidence="6">
    <location>
        <begin position="166"/>
        <end position="191"/>
    </location>
</feature>
<dbReference type="EMBL" id="RYFG02000084">
    <property type="protein sequence ID" value="TRW96135.1"/>
    <property type="molecule type" value="Genomic_DNA"/>
</dbReference>
<name>A0ABY3CB79_9GAMM</name>
<comment type="caution">
    <text evidence="7">The sequence shown here is derived from an EMBL/GenBank/DDBJ whole genome shotgun (WGS) entry which is preliminary data.</text>
</comment>
<dbReference type="Proteomes" id="UP000733744">
    <property type="component" value="Unassembled WGS sequence"/>
</dbReference>
<evidence type="ECO:0000313" key="8">
    <source>
        <dbReference type="Proteomes" id="UP000733744"/>
    </source>
</evidence>